<gene>
    <name evidence="2" type="ORF">GCK72_007315</name>
</gene>
<dbReference type="InterPro" id="IPR042526">
    <property type="entry name" value="Atg5_HR"/>
</dbReference>
<evidence type="ECO:0008006" key="4">
    <source>
        <dbReference type="Google" id="ProtNLM"/>
    </source>
</evidence>
<sequence>MSNGLSYPGLKCVLEFLEANKRIHVSSRCRRLKNIERCVPLYLKTLHFRPNVVKLNEIAYEIVEREEEISNHPDIELNYGDILLGPDSPLYSRMYPYIEFSNEANTFVERRVEENNMDEIKDYVVLRKVIEGLMGGRKSIRVDQLEFEQCHSTIIRLPSNLKVRINKLDSGDVNPEYLLPLIDSSSFPLKELRLIFPETLDQSIVQSAKKLVILVTEEYSREYLNDIFKLPNRSVITEFTSLNEDTYSNIIDFWLNNKQVTGKCFIINGNKPRMTEAAIDLMKKYNGKMVKWNGTEFRSNSNTNYISIPLNDDFVIGIYAISHESWNHQIVMKPMRIDSFIPAEDFSEVKTLLEMKAPKNPRLIEELAFCVVVLISLVIVLFIPVSCLLIILKFAPSSTQN</sequence>
<dbReference type="GeneID" id="9807382"/>
<comment type="caution">
    <text evidence="2">The sequence shown here is derived from an EMBL/GenBank/DDBJ whole genome shotgun (WGS) entry which is preliminary data.</text>
</comment>
<keyword evidence="1" id="KW-0472">Membrane</keyword>
<evidence type="ECO:0000313" key="3">
    <source>
        <dbReference type="Proteomes" id="UP000483820"/>
    </source>
</evidence>
<proteinExistence type="predicted"/>
<dbReference type="PANTHER" id="PTHR31379:SF1">
    <property type="entry name" value="F-BOX C PROTEIN-RELATED"/>
    <property type="match status" value="1"/>
</dbReference>
<protein>
    <recommendedName>
        <fullName evidence="4">F-box domain-containing protein</fullName>
    </recommendedName>
</protein>
<dbReference type="EMBL" id="WUAV01000002">
    <property type="protein sequence ID" value="KAF1767356.1"/>
    <property type="molecule type" value="Genomic_DNA"/>
</dbReference>
<reference evidence="2 3" key="1">
    <citation type="submission" date="2019-12" db="EMBL/GenBank/DDBJ databases">
        <title>Chromosome-level assembly of the Caenorhabditis remanei genome.</title>
        <authorList>
            <person name="Teterina A.A."/>
            <person name="Willis J.H."/>
            <person name="Phillips P.C."/>
        </authorList>
    </citation>
    <scope>NUCLEOTIDE SEQUENCE [LARGE SCALE GENOMIC DNA]</scope>
    <source>
        <strain evidence="2 3">PX506</strain>
        <tissue evidence="2">Whole organism</tissue>
    </source>
</reference>
<evidence type="ECO:0000256" key="1">
    <source>
        <dbReference type="SAM" id="Phobius"/>
    </source>
</evidence>
<feature type="transmembrane region" description="Helical" evidence="1">
    <location>
        <begin position="367"/>
        <end position="392"/>
    </location>
</feature>
<dbReference type="PANTHER" id="PTHR31379">
    <property type="entry name" value="F-BOX C PROTEIN-RELATED-RELATED"/>
    <property type="match status" value="1"/>
</dbReference>
<name>A0A6A5HL02_CAERE</name>
<dbReference type="KEGG" id="crq:GCK72_007315"/>
<dbReference type="Gene3D" id="1.10.246.190">
    <property type="entry name" value="Autophagy protein Apg5, helix rich domain"/>
    <property type="match status" value="1"/>
</dbReference>
<dbReference type="RefSeq" id="XP_053590298.1">
    <property type="nucleotide sequence ID" value="XM_053726104.1"/>
</dbReference>
<keyword evidence="1" id="KW-1133">Transmembrane helix</keyword>
<keyword evidence="1" id="KW-0812">Transmembrane</keyword>
<dbReference type="Pfam" id="PF12078">
    <property type="entry name" value="DUF3557"/>
    <property type="match status" value="1"/>
</dbReference>
<dbReference type="AlphaFoldDB" id="A0A6A5HL02"/>
<dbReference type="CTD" id="9807382"/>
<dbReference type="InterPro" id="IPR021942">
    <property type="entry name" value="DUF3557"/>
</dbReference>
<evidence type="ECO:0000313" key="2">
    <source>
        <dbReference type="EMBL" id="KAF1767356.1"/>
    </source>
</evidence>
<organism evidence="2 3">
    <name type="scientific">Caenorhabditis remanei</name>
    <name type="common">Caenorhabditis vulgaris</name>
    <dbReference type="NCBI Taxonomy" id="31234"/>
    <lineage>
        <taxon>Eukaryota</taxon>
        <taxon>Metazoa</taxon>
        <taxon>Ecdysozoa</taxon>
        <taxon>Nematoda</taxon>
        <taxon>Chromadorea</taxon>
        <taxon>Rhabditida</taxon>
        <taxon>Rhabditina</taxon>
        <taxon>Rhabditomorpha</taxon>
        <taxon>Rhabditoidea</taxon>
        <taxon>Rhabditidae</taxon>
        <taxon>Peloderinae</taxon>
        <taxon>Caenorhabditis</taxon>
    </lineage>
</organism>
<accession>A0A6A5HL02</accession>
<dbReference type="Proteomes" id="UP000483820">
    <property type="component" value="Chromosome II"/>
</dbReference>